<accession>A0AA92VUC5</accession>
<evidence type="ECO:0000313" key="2">
    <source>
        <dbReference type="EMBL" id="RGL59125.1"/>
    </source>
</evidence>
<evidence type="ECO:0000259" key="1">
    <source>
        <dbReference type="Pfam" id="PF18990"/>
    </source>
</evidence>
<proteinExistence type="predicted"/>
<dbReference type="AlphaFoldDB" id="A0AA92VUC5"/>
<evidence type="ECO:0000313" key="3">
    <source>
        <dbReference type="Proteomes" id="UP000261187"/>
    </source>
</evidence>
<name>A0AA92VUC5_9BACT</name>
<dbReference type="Proteomes" id="UP000261187">
    <property type="component" value="Unassembled WGS sequence"/>
</dbReference>
<organism evidence="2 3">
    <name type="scientific">Segatella copri</name>
    <dbReference type="NCBI Taxonomy" id="165179"/>
    <lineage>
        <taxon>Bacteria</taxon>
        <taxon>Pseudomonadati</taxon>
        <taxon>Bacteroidota</taxon>
        <taxon>Bacteroidia</taxon>
        <taxon>Bacteroidales</taxon>
        <taxon>Prevotellaceae</taxon>
        <taxon>Segatella</taxon>
    </lineage>
</organism>
<comment type="caution">
    <text evidence="2">The sequence shown here is derived from an EMBL/GenBank/DDBJ whole genome shotgun (WGS) entry which is preliminary data.</text>
</comment>
<sequence length="223" mass="24272">MIVADFREKIDDVDVDGAGLGGFGMALDLGGVYKLNDNLTLSASVLDLGFINWSNNMKAVNRAESFEFNGFHDTAVRENSGSTIDDKIDDYGDQITDFINLKDLGDQGSRTTALAATLNFGAEYSLPAYDKLSFGLLSSTRINGDYTWSEGRLSANWKPLKWLDGGVNFAVSSFATSMGYVLNIHPKGYNFFIGMDHILGKTSKEFIPLSSNASIALGMSVTW</sequence>
<dbReference type="InterPro" id="IPR043781">
    <property type="entry name" value="DUF5723"/>
</dbReference>
<protein>
    <recommendedName>
        <fullName evidence="1">DUF5723 domain-containing protein</fullName>
    </recommendedName>
</protein>
<reference evidence="2 3" key="1">
    <citation type="submission" date="2018-08" db="EMBL/GenBank/DDBJ databases">
        <title>A genome reference for cultivated species of the human gut microbiota.</title>
        <authorList>
            <person name="Zou Y."/>
            <person name="Xue W."/>
            <person name="Luo G."/>
        </authorList>
    </citation>
    <scope>NUCLEOTIDE SEQUENCE [LARGE SCALE GENOMIC DNA]</scope>
    <source>
        <strain evidence="2 3">TF06-40</strain>
    </source>
</reference>
<dbReference type="EMBL" id="QSSA01000019">
    <property type="protein sequence ID" value="RGL59125.1"/>
    <property type="molecule type" value="Genomic_DNA"/>
</dbReference>
<dbReference type="Pfam" id="PF18990">
    <property type="entry name" value="DUF5723"/>
    <property type="match status" value="1"/>
</dbReference>
<feature type="domain" description="DUF5723" evidence="1">
    <location>
        <begin position="11"/>
        <end position="196"/>
    </location>
</feature>
<gene>
    <name evidence="2" type="ORF">DXC61_09510</name>
</gene>